<proteinExistence type="predicted"/>
<protein>
    <submittedName>
        <fullName evidence="1">Uncharacterized protein</fullName>
    </submittedName>
</protein>
<evidence type="ECO:0000313" key="1">
    <source>
        <dbReference type="EMBL" id="KAJ0041551.1"/>
    </source>
</evidence>
<name>A0ACC0YWB9_9ROSI</name>
<sequence length="234" mass="25794">MLTAPDEQGHPPYIAKDIVPFYLKHGPKIFPQSLRMFKRMKSLLGPKYNGDYLRKLAESDALLSEVCIATSAAPTYFPTHHFKTKDSHGNDTPFHLVDGGMAANNPTLLAMKPTGTVFPGNPDEVPAQALQYQKDATLTGDTSSTDKATKKNMQELVKIGDRLLKKPVSRMNLDSGILEPVDNGGNNEQVLTIQLIALTEKNTYTSTQNQSQTPICFKTKPPSSTLQQIIMYLS</sequence>
<accession>A0ACC0YWB9</accession>
<dbReference type="EMBL" id="CM047740">
    <property type="protein sequence ID" value="KAJ0041551.1"/>
    <property type="molecule type" value="Genomic_DNA"/>
</dbReference>
<comment type="caution">
    <text evidence="1">The sequence shown here is derived from an EMBL/GenBank/DDBJ whole genome shotgun (WGS) entry which is preliminary data.</text>
</comment>
<gene>
    <name evidence="1" type="ORF">Pint_28076</name>
</gene>
<evidence type="ECO:0000313" key="2">
    <source>
        <dbReference type="Proteomes" id="UP001163603"/>
    </source>
</evidence>
<reference evidence="2" key="1">
    <citation type="journal article" date="2023" name="G3 (Bethesda)">
        <title>Genome assembly and association tests identify interacting loci associated with vigor, precocity, and sex in interspecific pistachio rootstocks.</title>
        <authorList>
            <person name="Palmer W."/>
            <person name="Jacygrad E."/>
            <person name="Sagayaradj S."/>
            <person name="Cavanaugh K."/>
            <person name="Han R."/>
            <person name="Bertier L."/>
            <person name="Beede B."/>
            <person name="Kafkas S."/>
            <person name="Golino D."/>
            <person name="Preece J."/>
            <person name="Michelmore R."/>
        </authorList>
    </citation>
    <scope>NUCLEOTIDE SEQUENCE [LARGE SCALE GENOMIC DNA]</scope>
</reference>
<keyword evidence="2" id="KW-1185">Reference proteome</keyword>
<dbReference type="Proteomes" id="UP001163603">
    <property type="component" value="Chromosome 5"/>
</dbReference>
<organism evidence="1 2">
    <name type="scientific">Pistacia integerrima</name>
    <dbReference type="NCBI Taxonomy" id="434235"/>
    <lineage>
        <taxon>Eukaryota</taxon>
        <taxon>Viridiplantae</taxon>
        <taxon>Streptophyta</taxon>
        <taxon>Embryophyta</taxon>
        <taxon>Tracheophyta</taxon>
        <taxon>Spermatophyta</taxon>
        <taxon>Magnoliopsida</taxon>
        <taxon>eudicotyledons</taxon>
        <taxon>Gunneridae</taxon>
        <taxon>Pentapetalae</taxon>
        <taxon>rosids</taxon>
        <taxon>malvids</taxon>
        <taxon>Sapindales</taxon>
        <taxon>Anacardiaceae</taxon>
        <taxon>Pistacia</taxon>
    </lineage>
</organism>